<feature type="signal peptide" evidence="1">
    <location>
        <begin position="1"/>
        <end position="21"/>
    </location>
</feature>
<keyword evidence="1" id="KW-0732">Signal</keyword>
<proteinExistence type="predicted"/>
<evidence type="ECO:0000313" key="3">
    <source>
        <dbReference type="Proteomes" id="UP000826300"/>
    </source>
</evidence>
<dbReference type="KEGG" id="nsm:JO391_08950"/>
<feature type="chain" id="PRO_5034014063" evidence="1">
    <location>
        <begin position="22"/>
        <end position="125"/>
    </location>
</feature>
<reference evidence="2" key="1">
    <citation type="submission" date="2021-02" db="EMBL/GenBank/DDBJ databases">
        <title>Rhodobacter shimadae sp. nov., an aerobic anoxygenic phototrophic bacterium isolated from a hot spring.</title>
        <authorList>
            <person name="Muramatsu S."/>
            <person name="Haruta S."/>
            <person name="Hirose S."/>
            <person name="Hanada S."/>
        </authorList>
    </citation>
    <scope>NUCLEOTIDE SEQUENCE</scope>
    <source>
        <strain evidence="2">N10</strain>
    </source>
</reference>
<sequence>MRVPFGLPLVLALVPSLPAFAAPPALTCQADVVCIAGGDCNALGVEVELDPEGAGYRATLDAGADVLLSPLGSATGGIVHFNAVSEDGVAVILSIYVDGRFAMTVQQDLNGPNVETTFGNCKPRS</sequence>
<accession>A0A8G0ZYX1</accession>
<dbReference type="AlphaFoldDB" id="A0A8G0ZYX1"/>
<protein>
    <submittedName>
        <fullName evidence="2">Uncharacterized protein</fullName>
    </submittedName>
</protein>
<organism evidence="2 3">
    <name type="scientific">Neotabrizicola shimadae</name>
    <dbReference type="NCBI Taxonomy" id="2807096"/>
    <lineage>
        <taxon>Bacteria</taxon>
        <taxon>Pseudomonadati</taxon>
        <taxon>Pseudomonadota</taxon>
        <taxon>Alphaproteobacteria</taxon>
        <taxon>Rhodobacterales</taxon>
        <taxon>Paracoccaceae</taxon>
        <taxon>Neotabrizicola</taxon>
    </lineage>
</organism>
<dbReference type="RefSeq" id="WP_220664201.1">
    <property type="nucleotide sequence ID" value="NZ_CP069370.1"/>
</dbReference>
<dbReference type="Proteomes" id="UP000826300">
    <property type="component" value="Chromosome"/>
</dbReference>
<dbReference type="EMBL" id="CP069370">
    <property type="protein sequence ID" value="QYZ71601.1"/>
    <property type="molecule type" value="Genomic_DNA"/>
</dbReference>
<keyword evidence="3" id="KW-1185">Reference proteome</keyword>
<evidence type="ECO:0000313" key="2">
    <source>
        <dbReference type="EMBL" id="QYZ71601.1"/>
    </source>
</evidence>
<gene>
    <name evidence="2" type="ORF">JO391_08950</name>
</gene>
<evidence type="ECO:0000256" key="1">
    <source>
        <dbReference type="SAM" id="SignalP"/>
    </source>
</evidence>
<name>A0A8G0ZYX1_9RHOB</name>